<dbReference type="EMBL" id="QGUI01000168">
    <property type="protein sequence ID" value="PZM99372.1"/>
    <property type="molecule type" value="Genomic_DNA"/>
</dbReference>
<name>A0A2W4JJH7_9PSEU</name>
<comment type="caution">
    <text evidence="3">The sequence shown here is derived from an EMBL/GenBank/DDBJ whole genome shotgun (WGS) entry which is preliminary data.</text>
</comment>
<accession>A0A2W4JJH7</accession>
<feature type="compositionally biased region" description="Basic and acidic residues" evidence="1">
    <location>
        <begin position="192"/>
        <end position="265"/>
    </location>
</feature>
<feature type="transmembrane region" description="Helical" evidence="2">
    <location>
        <begin position="82"/>
        <end position="100"/>
    </location>
</feature>
<protein>
    <recommendedName>
        <fullName evidence="4">Cell division protein FtsL</fullName>
    </recommendedName>
</protein>
<organism evidence="3">
    <name type="scientific">Thermocrispum agreste</name>
    <dbReference type="NCBI Taxonomy" id="37925"/>
    <lineage>
        <taxon>Bacteria</taxon>
        <taxon>Bacillati</taxon>
        <taxon>Actinomycetota</taxon>
        <taxon>Actinomycetes</taxon>
        <taxon>Pseudonocardiales</taxon>
        <taxon>Pseudonocardiaceae</taxon>
        <taxon>Thermocrispum</taxon>
    </lineage>
</organism>
<gene>
    <name evidence="3" type="ORF">DIU77_05975</name>
</gene>
<evidence type="ECO:0008006" key="4">
    <source>
        <dbReference type="Google" id="ProtNLM"/>
    </source>
</evidence>
<sequence length="272" mass="29697">MVTTGTKRRSTKSARTTRRSASRTRELPARRNRSGRTTAAEKAYARRAQRTASIEHAGGQAQAPAGLLSPVRLRLPKSRASFVLLMMSLLAAGVGLTLWLTTQAIADSYRLDRVRAETAALSEKAERLQREVSREQTVAALDRKARELGMVPSGDPARILVTPMGRKKLIGEPTPAQPQKPPARTQSSSGGDRADERERSSGGTRDERRGDSRQNARSDQGDDTRTQRTSSRSDDDSGRRGGGDRSRTQRSESDQRTAEDGDRRTSTRSAGG</sequence>
<evidence type="ECO:0000256" key="1">
    <source>
        <dbReference type="SAM" id="MobiDB-lite"/>
    </source>
</evidence>
<evidence type="ECO:0000256" key="2">
    <source>
        <dbReference type="SAM" id="Phobius"/>
    </source>
</evidence>
<dbReference type="STRING" id="1111738.GCA_000427905_02595"/>
<evidence type="ECO:0000313" key="3">
    <source>
        <dbReference type="EMBL" id="PZM99372.1"/>
    </source>
</evidence>
<feature type="region of interest" description="Disordered" evidence="1">
    <location>
        <begin position="168"/>
        <end position="272"/>
    </location>
</feature>
<proteinExistence type="predicted"/>
<keyword evidence="2" id="KW-0472">Membrane</keyword>
<reference evidence="3" key="1">
    <citation type="submission" date="2018-05" db="EMBL/GenBank/DDBJ databases">
        <authorList>
            <person name="Lanie J.A."/>
            <person name="Ng W.-L."/>
            <person name="Kazmierczak K.M."/>
            <person name="Andrzejewski T.M."/>
            <person name="Davidsen T.M."/>
            <person name="Wayne K.J."/>
            <person name="Tettelin H."/>
            <person name="Glass J.I."/>
            <person name="Rusch D."/>
            <person name="Podicherti R."/>
            <person name="Tsui H.-C.T."/>
            <person name="Winkler M.E."/>
        </authorList>
    </citation>
    <scope>NUCLEOTIDE SEQUENCE</scope>
    <source>
        <strain evidence="3">ZC4RG45</strain>
    </source>
</reference>
<feature type="compositionally biased region" description="Basic residues" evidence="1">
    <location>
        <begin position="1"/>
        <end position="22"/>
    </location>
</feature>
<dbReference type="AlphaFoldDB" id="A0A2W4JJH7"/>
<feature type="region of interest" description="Disordered" evidence="1">
    <location>
        <begin position="1"/>
        <end position="40"/>
    </location>
</feature>
<keyword evidence="2" id="KW-1133">Transmembrane helix</keyword>
<keyword evidence="2" id="KW-0812">Transmembrane</keyword>